<gene>
    <name evidence="1" type="ORF">GCM10022380_57720</name>
</gene>
<organism evidence="1 2">
    <name type="scientific">Amycolatopsis tucumanensis</name>
    <dbReference type="NCBI Taxonomy" id="401106"/>
    <lineage>
        <taxon>Bacteria</taxon>
        <taxon>Bacillati</taxon>
        <taxon>Actinomycetota</taxon>
        <taxon>Actinomycetes</taxon>
        <taxon>Pseudonocardiales</taxon>
        <taxon>Pseudonocardiaceae</taxon>
        <taxon>Amycolatopsis</taxon>
    </lineage>
</organism>
<protein>
    <submittedName>
        <fullName evidence="1">Uncharacterized protein</fullName>
    </submittedName>
</protein>
<name>A0ABP7J126_9PSEU</name>
<proteinExistence type="predicted"/>
<evidence type="ECO:0000313" key="2">
    <source>
        <dbReference type="Proteomes" id="UP001501624"/>
    </source>
</evidence>
<dbReference type="Proteomes" id="UP001501624">
    <property type="component" value="Unassembled WGS sequence"/>
</dbReference>
<dbReference type="EMBL" id="BAABCM010000009">
    <property type="protein sequence ID" value="GAA3831611.1"/>
    <property type="molecule type" value="Genomic_DNA"/>
</dbReference>
<comment type="caution">
    <text evidence="1">The sequence shown here is derived from an EMBL/GenBank/DDBJ whole genome shotgun (WGS) entry which is preliminary data.</text>
</comment>
<sequence length="59" mass="6490">MSKTKFALPKSSKLRKAFWLAVAAVAVVWMVRNPYQVRDGLDQLVHAVSVVFSGWGGGQ</sequence>
<reference evidence="2" key="1">
    <citation type="journal article" date="2019" name="Int. J. Syst. Evol. Microbiol.">
        <title>The Global Catalogue of Microorganisms (GCM) 10K type strain sequencing project: providing services to taxonomists for standard genome sequencing and annotation.</title>
        <authorList>
            <consortium name="The Broad Institute Genomics Platform"/>
            <consortium name="The Broad Institute Genome Sequencing Center for Infectious Disease"/>
            <person name="Wu L."/>
            <person name="Ma J."/>
        </authorList>
    </citation>
    <scope>NUCLEOTIDE SEQUENCE [LARGE SCALE GENOMIC DNA]</scope>
    <source>
        <strain evidence="2">JCM 17017</strain>
    </source>
</reference>
<dbReference type="RefSeq" id="WP_237335748.1">
    <property type="nucleotide sequence ID" value="NZ_BAABCM010000009.1"/>
</dbReference>
<accession>A0ABP7J126</accession>
<keyword evidence="2" id="KW-1185">Reference proteome</keyword>
<evidence type="ECO:0000313" key="1">
    <source>
        <dbReference type="EMBL" id="GAA3831611.1"/>
    </source>
</evidence>